<dbReference type="Gene3D" id="3.10.350.10">
    <property type="entry name" value="LysM domain"/>
    <property type="match status" value="3"/>
</dbReference>
<keyword evidence="1" id="KW-0147">Chitin-binding</keyword>
<name>A0A6A5V1F5_9PLEO</name>
<evidence type="ECO:0000313" key="6">
    <source>
        <dbReference type="Proteomes" id="UP000800036"/>
    </source>
</evidence>
<feature type="domain" description="LysM" evidence="4">
    <location>
        <begin position="185"/>
        <end position="231"/>
    </location>
</feature>
<dbReference type="EMBL" id="ML976715">
    <property type="protein sequence ID" value="KAF1968896.1"/>
    <property type="molecule type" value="Genomic_DNA"/>
</dbReference>
<evidence type="ECO:0000256" key="3">
    <source>
        <dbReference type="ARBA" id="ARBA00023026"/>
    </source>
</evidence>
<organism evidence="5 6">
    <name type="scientific">Bimuria novae-zelandiae CBS 107.79</name>
    <dbReference type="NCBI Taxonomy" id="1447943"/>
    <lineage>
        <taxon>Eukaryota</taxon>
        <taxon>Fungi</taxon>
        <taxon>Dikarya</taxon>
        <taxon>Ascomycota</taxon>
        <taxon>Pezizomycotina</taxon>
        <taxon>Dothideomycetes</taxon>
        <taxon>Pleosporomycetidae</taxon>
        <taxon>Pleosporales</taxon>
        <taxon>Massarineae</taxon>
        <taxon>Didymosphaeriaceae</taxon>
        <taxon>Bimuria</taxon>
    </lineage>
</organism>
<dbReference type="OrthoDB" id="2281372at2759"/>
<dbReference type="InterPro" id="IPR018392">
    <property type="entry name" value="LysM"/>
</dbReference>
<accession>A0A6A5V1F5</accession>
<proteinExistence type="predicted"/>
<evidence type="ECO:0000256" key="1">
    <source>
        <dbReference type="ARBA" id="ARBA00022669"/>
    </source>
</evidence>
<protein>
    <recommendedName>
        <fullName evidence="4">LysM domain-containing protein</fullName>
    </recommendedName>
</protein>
<sequence>CSFTWPATSGDTCATMSSDWRLDEATFKAMNPGVDCSNLVPDQEYCVEWDGTLPIPPAETSTPAPTSLVPSSTTLVTVTSSSTAPGGPVIPSPIQSGVASNCQKWYLVEPDDTCQGIVDIYKTFTLAQFLSELNPIKHTDIWLPACKFLQVDVFVCVGVPGTPTAAPTATPTTTFTKGVPYDCIKWVLQKDGVYCADMATAAGLTLARFYTLNPAVGTSCSGLWPGYAYCV</sequence>
<dbReference type="AlphaFoldDB" id="A0A6A5V1F5"/>
<dbReference type="CDD" id="cd00118">
    <property type="entry name" value="LysM"/>
    <property type="match status" value="1"/>
</dbReference>
<dbReference type="Pfam" id="PF01476">
    <property type="entry name" value="LysM"/>
    <property type="match status" value="1"/>
</dbReference>
<evidence type="ECO:0000256" key="2">
    <source>
        <dbReference type="ARBA" id="ARBA00022729"/>
    </source>
</evidence>
<dbReference type="GO" id="GO:0008061">
    <property type="term" value="F:chitin binding"/>
    <property type="evidence" value="ECO:0007669"/>
    <property type="project" value="UniProtKB-KW"/>
</dbReference>
<dbReference type="PANTHER" id="PTHR34997:SF2">
    <property type="entry name" value="LYSM DOMAIN-CONTAINING PROTEIN-RELATED"/>
    <property type="match status" value="1"/>
</dbReference>
<dbReference type="PROSITE" id="PS51782">
    <property type="entry name" value="LYSM"/>
    <property type="match status" value="2"/>
</dbReference>
<dbReference type="InterPro" id="IPR036779">
    <property type="entry name" value="LysM_dom_sf"/>
</dbReference>
<gene>
    <name evidence="5" type="ORF">BU23DRAFT_433319</name>
</gene>
<reference evidence="5" key="1">
    <citation type="journal article" date="2020" name="Stud. Mycol.">
        <title>101 Dothideomycetes genomes: a test case for predicting lifestyles and emergence of pathogens.</title>
        <authorList>
            <person name="Haridas S."/>
            <person name="Albert R."/>
            <person name="Binder M."/>
            <person name="Bloem J."/>
            <person name="Labutti K."/>
            <person name="Salamov A."/>
            <person name="Andreopoulos B."/>
            <person name="Baker S."/>
            <person name="Barry K."/>
            <person name="Bills G."/>
            <person name="Bluhm B."/>
            <person name="Cannon C."/>
            <person name="Castanera R."/>
            <person name="Culley D."/>
            <person name="Daum C."/>
            <person name="Ezra D."/>
            <person name="Gonzalez J."/>
            <person name="Henrissat B."/>
            <person name="Kuo A."/>
            <person name="Liang C."/>
            <person name="Lipzen A."/>
            <person name="Lutzoni F."/>
            <person name="Magnuson J."/>
            <person name="Mondo S."/>
            <person name="Nolan M."/>
            <person name="Ohm R."/>
            <person name="Pangilinan J."/>
            <person name="Park H.-J."/>
            <person name="Ramirez L."/>
            <person name="Alfaro M."/>
            <person name="Sun H."/>
            <person name="Tritt A."/>
            <person name="Yoshinaga Y."/>
            <person name="Zwiers L.-H."/>
            <person name="Turgeon B."/>
            <person name="Goodwin S."/>
            <person name="Spatafora J."/>
            <person name="Crous P."/>
            <person name="Grigoriev I."/>
        </authorList>
    </citation>
    <scope>NUCLEOTIDE SEQUENCE</scope>
    <source>
        <strain evidence="5">CBS 107.79</strain>
    </source>
</reference>
<keyword evidence="2" id="KW-0732">Signal</keyword>
<keyword evidence="3" id="KW-0843">Virulence</keyword>
<evidence type="ECO:0000313" key="5">
    <source>
        <dbReference type="EMBL" id="KAF1968896.1"/>
    </source>
</evidence>
<feature type="non-terminal residue" evidence="5">
    <location>
        <position position="231"/>
    </location>
</feature>
<dbReference type="Proteomes" id="UP000800036">
    <property type="component" value="Unassembled WGS sequence"/>
</dbReference>
<dbReference type="InterPro" id="IPR052210">
    <property type="entry name" value="LysM1-like"/>
</dbReference>
<feature type="non-terminal residue" evidence="5">
    <location>
        <position position="1"/>
    </location>
</feature>
<evidence type="ECO:0000259" key="4">
    <source>
        <dbReference type="PROSITE" id="PS51782"/>
    </source>
</evidence>
<keyword evidence="6" id="KW-1185">Reference proteome</keyword>
<feature type="domain" description="LysM" evidence="4">
    <location>
        <begin position="3"/>
        <end position="47"/>
    </location>
</feature>
<dbReference type="PANTHER" id="PTHR34997">
    <property type="entry name" value="AM15"/>
    <property type="match status" value="1"/>
</dbReference>